<sequence>MQRSWWKDISNQDMNSRLPPRDLRHQTTRLWRLVQYSQTKRQQHSCFTNLTVYRYVQIFLKFFPLIEFHCVTEKSIAFPGKERQRAGKEEGDIRSTHVERKIHSTYMRICAYTLSLCSSNPMPLMHGNRERCTHTCMCAHTHTCTHPQPIEVRWQ</sequence>
<keyword evidence="2" id="KW-1185">Reference proteome</keyword>
<dbReference type="EMBL" id="CM035442">
    <property type="protein sequence ID" value="KAH7279301.1"/>
    <property type="molecule type" value="Genomic_DNA"/>
</dbReference>
<gene>
    <name evidence="1" type="ORF">KP509_37G013700</name>
</gene>
<evidence type="ECO:0000313" key="2">
    <source>
        <dbReference type="Proteomes" id="UP000825935"/>
    </source>
</evidence>
<protein>
    <submittedName>
        <fullName evidence="1">Uncharacterized protein</fullName>
    </submittedName>
</protein>
<dbReference type="AlphaFoldDB" id="A0A8T2Q7R1"/>
<accession>A0A8T2Q7R1</accession>
<name>A0A8T2Q7R1_CERRI</name>
<proteinExistence type="predicted"/>
<comment type="caution">
    <text evidence="1">The sequence shown here is derived from an EMBL/GenBank/DDBJ whole genome shotgun (WGS) entry which is preliminary data.</text>
</comment>
<evidence type="ECO:0000313" key="1">
    <source>
        <dbReference type="EMBL" id="KAH7279301.1"/>
    </source>
</evidence>
<reference evidence="1" key="1">
    <citation type="submission" date="2021-08" db="EMBL/GenBank/DDBJ databases">
        <title>WGS assembly of Ceratopteris richardii.</title>
        <authorList>
            <person name="Marchant D.B."/>
            <person name="Chen G."/>
            <person name="Jenkins J."/>
            <person name="Shu S."/>
            <person name="Leebens-Mack J."/>
            <person name="Grimwood J."/>
            <person name="Schmutz J."/>
            <person name="Soltis P."/>
            <person name="Soltis D."/>
            <person name="Chen Z.-H."/>
        </authorList>
    </citation>
    <scope>NUCLEOTIDE SEQUENCE</scope>
    <source>
        <strain evidence="1">Whitten #5841</strain>
        <tissue evidence="1">Leaf</tissue>
    </source>
</reference>
<dbReference type="Proteomes" id="UP000825935">
    <property type="component" value="Chromosome 37"/>
</dbReference>
<organism evidence="1 2">
    <name type="scientific">Ceratopteris richardii</name>
    <name type="common">Triangle waterfern</name>
    <dbReference type="NCBI Taxonomy" id="49495"/>
    <lineage>
        <taxon>Eukaryota</taxon>
        <taxon>Viridiplantae</taxon>
        <taxon>Streptophyta</taxon>
        <taxon>Embryophyta</taxon>
        <taxon>Tracheophyta</taxon>
        <taxon>Polypodiopsida</taxon>
        <taxon>Polypodiidae</taxon>
        <taxon>Polypodiales</taxon>
        <taxon>Pteridineae</taxon>
        <taxon>Pteridaceae</taxon>
        <taxon>Parkerioideae</taxon>
        <taxon>Ceratopteris</taxon>
    </lineage>
</organism>